<dbReference type="GO" id="GO:0005524">
    <property type="term" value="F:ATP binding"/>
    <property type="evidence" value="ECO:0007669"/>
    <property type="project" value="InterPro"/>
</dbReference>
<dbReference type="EMBL" id="ML994752">
    <property type="protein sequence ID" value="KAF2175012.1"/>
    <property type="molecule type" value="Genomic_DNA"/>
</dbReference>
<dbReference type="InterPro" id="IPR010730">
    <property type="entry name" value="HET"/>
</dbReference>
<protein>
    <submittedName>
        <fullName evidence="3">HET-domain-containing protein</fullName>
    </submittedName>
</protein>
<dbReference type="Pfam" id="PF06985">
    <property type="entry name" value="HET"/>
    <property type="match status" value="1"/>
</dbReference>
<evidence type="ECO:0000259" key="2">
    <source>
        <dbReference type="PROSITE" id="PS50011"/>
    </source>
</evidence>
<feature type="compositionally biased region" description="Basic and acidic residues" evidence="1">
    <location>
        <begin position="19"/>
        <end position="36"/>
    </location>
</feature>
<proteinExistence type="predicted"/>
<dbReference type="InterPro" id="IPR000719">
    <property type="entry name" value="Prot_kinase_dom"/>
</dbReference>
<keyword evidence="4" id="KW-1185">Reference proteome</keyword>
<feature type="domain" description="Protein kinase" evidence="2">
    <location>
        <begin position="347"/>
        <end position="663"/>
    </location>
</feature>
<dbReference type="SMART" id="SM00220">
    <property type="entry name" value="S_TKc"/>
    <property type="match status" value="1"/>
</dbReference>
<evidence type="ECO:0000313" key="3">
    <source>
        <dbReference type="EMBL" id="KAF2175012.1"/>
    </source>
</evidence>
<dbReference type="PROSITE" id="PS50011">
    <property type="entry name" value="PROTEIN_KINASE_DOM"/>
    <property type="match status" value="1"/>
</dbReference>
<dbReference type="InterPro" id="IPR011009">
    <property type="entry name" value="Kinase-like_dom_sf"/>
</dbReference>
<dbReference type="PANTHER" id="PTHR33112:SF10">
    <property type="entry name" value="TOL"/>
    <property type="match status" value="1"/>
</dbReference>
<sequence length="1374" mass="155975">MGMSVSVCCGLCARSLRSHEQTEEHISDESKSKDTNVPDLSISPEQVEAIRPLTRRGTADTSRSVSSLNRIRTALSDSFVSLTLTTTLHTLRRRHTNDMPTSPEDSPEGLTYSAVRSRLVPDYESPGCYLPEGYLKELIREDEVQLALEQLDNRSIETTVLTAFVCNKAPRIFTALVWMDEQHLIEVFCRNEFGDSMLPVTEKLDRVLSATTNPGQLNAVEEERRTKLRSVFGDRIFKQKFRDDFCQKQWAFISPIFTSDEFLSSTSDECCYTFDPRHRMPFIEEAPVEGDPAGKALSERESTFRKTSNFSEVKKRLIHRDHLQSEDVQKALAASGEPPSAAAKKELPQLPLIHVELSSAVLNRTEEYHPVIALKKLKKLELNDKKFMEAAQMEADNLQKLQSLNHPHLIKAIAWFTWGETHYFMFPWANLGNLRDYCAMKPPNLTDSYLQWIFHQFCGLADAISKLHGSDESPASWRHGDLKPDNILCFGDSREPPDSRRSTCIFVITDVGLTKKHNIITEDRNKATRTRMGTLMYEPPETELDQHDPKKGRSRRYDIWSMGCIYLEFIIWLLYGPEGLDRFGGGLRSSKRFYEFDSSKKPKLHNVVEVWVEHIKNDRRCPPNTALRYLLDLVINGLLDTDMGQIPTIKRTSTMKLQRAATIKQSNGNASELPKFLIHPPTALSQSESFTNPSLGGRMSAGEMAEEMTKIFTMATASNGTKIDWMEFDEQAQIVPDESQYRDKLSESDAKHPMSTTSRNRIEEYRYTPLDDKWKYDPDTEIARALASDLNTHYSESQYKDRSRLCGRCARLELWFPRCDFSDTPAGLEKKAKYCALCLLLHRGISKYVSADDADFEFSRVGSSIACSALSGQPVATIYTLPKFENTLPGIQLSLPELSEPGSQFNINTIREWIRSCDQSHSCVPRNTTFLPTRVLDVGDEHSSSVRLTCIDREHTTSGKYLALSHRWGSPTTNTLFRTLKSNLATFKKAIEVADLPKTFQQAVKISRKMDIQYLWIDSLCIVQDDPKDWDHESRLMEQVFSSAYATIAATCASGTNDGFLKVRPERQSVKMAKGDSSYFVCEAIDSFHKDVDQADLNKRGWVLQERALSRRTIHFTETQCYWECGGGVRCETLTKMKNRKASFLGDADFPRSVESDVKGMKIEFFQDLYSKYSKLALSYCADRPIAVRGLERRIIQSLNTKGAYGVFDIPYFHRCLLWKRSGTTLKKITTFRGDVVPSWSWMAYQGGIDYMDAPGGRVDWAKDVSSPFTQLNASGSANVATHAKISAPIHDFINTETLDFIFDEPDHNFRRPLKCVIVGKSKDSTPKDQSLCYVLVVQAAATKETDKYERVGVALLKQDRIAFKDSKIVVSIQ</sequence>
<gene>
    <name evidence="3" type="ORF">K469DRAFT_87954</name>
</gene>
<name>A0A6A6D9R0_9PEZI</name>
<feature type="region of interest" description="Disordered" evidence="1">
    <location>
        <begin position="19"/>
        <end position="39"/>
    </location>
</feature>
<evidence type="ECO:0000256" key="1">
    <source>
        <dbReference type="SAM" id="MobiDB-lite"/>
    </source>
</evidence>
<accession>A0A6A6D9R0</accession>
<dbReference type="GO" id="GO:0004672">
    <property type="term" value="F:protein kinase activity"/>
    <property type="evidence" value="ECO:0007669"/>
    <property type="project" value="InterPro"/>
</dbReference>
<dbReference type="SUPFAM" id="SSF56112">
    <property type="entry name" value="Protein kinase-like (PK-like)"/>
    <property type="match status" value="1"/>
</dbReference>
<dbReference type="Proteomes" id="UP000800200">
    <property type="component" value="Unassembled WGS sequence"/>
</dbReference>
<reference evidence="3" key="1">
    <citation type="journal article" date="2020" name="Stud. Mycol.">
        <title>101 Dothideomycetes genomes: a test case for predicting lifestyles and emergence of pathogens.</title>
        <authorList>
            <person name="Haridas S."/>
            <person name="Albert R."/>
            <person name="Binder M."/>
            <person name="Bloem J."/>
            <person name="Labutti K."/>
            <person name="Salamov A."/>
            <person name="Andreopoulos B."/>
            <person name="Baker S."/>
            <person name="Barry K."/>
            <person name="Bills G."/>
            <person name="Bluhm B."/>
            <person name="Cannon C."/>
            <person name="Castanera R."/>
            <person name="Culley D."/>
            <person name="Daum C."/>
            <person name="Ezra D."/>
            <person name="Gonzalez J."/>
            <person name="Henrissat B."/>
            <person name="Kuo A."/>
            <person name="Liang C."/>
            <person name="Lipzen A."/>
            <person name="Lutzoni F."/>
            <person name="Magnuson J."/>
            <person name="Mondo S."/>
            <person name="Nolan M."/>
            <person name="Ohm R."/>
            <person name="Pangilinan J."/>
            <person name="Park H.-J."/>
            <person name="Ramirez L."/>
            <person name="Alfaro M."/>
            <person name="Sun H."/>
            <person name="Tritt A."/>
            <person name="Yoshinaga Y."/>
            <person name="Zwiers L.-H."/>
            <person name="Turgeon B."/>
            <person name="Goodwin S."/>
            <person name="Spatafora J."/>
            <person name="Crous P."/>
            <person name="Grigoriev I."/>
        </authorList>
    </citation>
    <scope>NUCLEOTIDE SEQUENCE</scope>
    <source>
        <strain evidence="3">CBS 207.26</strain>
    </source>
</reference>
<organism evidence="3 4">
    <name type="scientific">Zopfia rhizophila CBS 207.26</name>
    <dbReference type="NCBI Taxonomy" id="1314779"/>
    <lineage>
        <taxon>Eukaryota</taxon>
        <taxon>Fungi</taxon>
        <taxon>Dikarya</taxon>
        <taxon>Ascomycota</taxon>
        <taxon>Pezizomycotina</taxon>
        <taxon>Dothideomycetes</taxon>
        <taxon>Dothideomycetes incertae sedis</taxon>
        <taxon>Zopfiaceae</taxon>
        <taxon>Zopfia</taxon>
    </lineage>
</organism>
<dbReference type="PANTHER" id="PTHR33112">
    <property type="entry name" value="DOMAIN PROTEIN, PUTATIVE-RELATED"/>
    <property type="match status" value="1"/>
</dbReference>
<dbReference type="OrthoDB" id="4062651at2759"/>
<evidence type="ECO:0000313" key="4">
    <source>
        <dbReference type="Proteomes" id="UP000800200"/>
    </source>
</evidence>
<dbReference type="CDD" id="cd00180">
    <property type="entry name" value="PKc"/>
    <property type="match status" value="1"/>
</dbReference>
<dbReference type="Pfam" id="PF00069">
    <property type="entry name" value="Pkinase"/>
    <property type="match status" value="1"/>
</dbReference>
<dbReference type="Gene3D" id="1.10.510.10">
    <property type="entry name" value="Transferase(Phosphotransferase) domain 1"/>
    <property type="match status" value="1"/>
</dbReference>